<sequence>MDDLLLSEPDVTIAATRYLLFTLKYFPSASSQRHVQYSGILVYRLYLIVATLTSGCPTDFTIDGLLLIMSHGENNAELKIFTLFCLCLHCIYVQRECRTL</sequence>
<accession>A0A0E0JNT8</accession>
<reference evidence="1" key="2">
    <citation type="submission" date="2018-05" db="EMBL/GenBank/DDBJ databases">
        <title>OpunRS2 (Oryza punctata Reference Sequence Version 2).</title>
        <authorList>
            <person name="Zhang J."/>
            <person name="Kudrna D."/>
            <person name="Lee S."/>
            <person name="Talag J."/>
            <person name="Welchert J."/>
            <person name="Wing R.A."/>
        </authorList>
    </citation>
    <scope>NUCLEOTIDE SEQUENCE [LARGE SCALE GENOMIC DNA]</scope>
</reference>
<keyword evidence="2" id="KW-1185">Reference proteome</keyword>
<dbReference type="AlphaFoldDB" id="A0A0E0JNT8"/>
<dbReference type="Gramene" id="OPUNC01G30280.1">
    <property type="protein sequence ID" value="OPUNC01G30280.1"/>
    <property type="gene ID" value="OPUNC01G30280"/>
</dbReference>
<reference evidence="1" key="1">
    <citation type="submission" date="2015-04" db="UniProtKB">
        <authorList>
            <consortium name="EnsemblPlants"/>
        </authorList>
    </citation>
    <scope>IDENTIFICATION</scope>
</reference>
<organism evidence="1">
    <name type="scientific">Oryza punctata</name>
    <name type="common">Red rice</name>
    <dbReference type="NCBI Taxonomy" id="4537"/>
    <lineage>
        <taxon>Eukaryota</taxon>
        <taxon>Viridiplantae</taxon>
        <taxon>Streptophyta</taxon>
        <taxon>Embryophyta</taxon>
        <taxon>Tracheophyta</taxon>
        <taxon>Spermatophyta</taxon>
        <taxon>Magnoliopsida</taxon>
        <taxon>Liliopsida</taxon>
        <taxon>Poales</taxon>
        <taxon>Poaceae</taxon>
        <taxon>BOP clade</taxon>
        <taxon>Oryzoideae</taxon>
        <taxon>Oryzeae</taxon>
        <taxon>Oryzinae</taxon>
        <taxon>Oryza</taxon>
    </lineage>
</organism>
<dbReference type="EnsemblPlants" id="OPUNC01G30280.1">
    <property type="protein sequence ID" value="OPUNC01G30280.1"/>
    <property type="gene ID" value="OPUNC01G30280"/>
</dbReference>
<protein>
    <submittedName>
        <fullName evidence="1">Uncharacterized protein</fullName>
    </submittedName>
</protein>
<proteinExistence type="predicted"/>
<evidence type="ECO:0000313" key="1">
    <source>
        <dbReference type="EnsemblPlants" id="OPUNC01G30280.1"/>
    </source>
</evidence>
<name>A0A0E0JNT8_ORYPU</name>
<dbReference type="HOGENOM" id="CLU_2310675_0_0_1"/>
<evidence type="ECO:0000313" key="2">
    <source>
        <dbReference type="Proteomes" id="UP000026962"/>
    </source>
</evidence>
<dbReference type="Proteomes" id="UP000026962">
    <property type="component" value="Chromosome 1"/>
</dbReference>